<feature type="transmembrane region" description="Helical" evidence="1">
    <location>
        <begin position="85"/>
        <end position="110"/>
    </location>
</feature>
<dbReference type="Proteomes" id="UP000587367">
    <property type="component" value="Unassembled WGS sequence"/>
</dbReference>
<name>A0ABR6Q517_9FLAO</name>
<accession>A0ABR6Q517</accession>
<dbReference type="EMBL" id="JACHKS010000002">
    <property type="protein sequence ID" value="MBB6332208.1"/>
    <property type="molecule type" value="Genomic_DNA"/>
</dbReference>
<reference evidence="2 3" key="1">
    <citation type="submission" date="2020-08" db="EMBL/GenBank/DDBJ databases">
        <title>Functional genomics of gut bacteria from endangered species of beetles.</title>
        <authorList>
            <person name="Carlos-Shanley C."/>
        </authorList>
    </citation>
    <scope>NUCLEOTIDE SEQUENCE [LARGE SCALE GENOMIC DNA]</scope>
    <source>
        <strain evidence="2 3">S00068</strain>
    </source>
</reference>
<evidence type="ECO:0000256" key="1">
    <source>
        <dbReference type="SAM" id="Phobius"/>
    </source>
</evidence>
<proteinExistence type="predicted"/>
<keyword evidence="1" id="KW-0812">Transmembrane</keyword>
<sequence length="131" mass="15527">MSLILSFLTYDFYSVYFSGIRNGARIFSVSILIRHKDFIFDKIKYHLYTVTYKNYKTVPVTCIILSRTLSNILDLSEKFSSLYNLILLIKALLIFLAELFVLLNVLFCWINAKTQVFLNAYCFKARRFYLR</sequence>
<comment type="caution">
    <text evidence="2">The sequence shown here is derived from an EMBL/GenBank/DDBJ whole genome shotgun (WGS) entry which is preliminary data.</text>
</comment>
<keyword evidence="1" id="KW-0472">Membrane</keyword>
<evidence type="ECO:0000313" key="2">
    <source>
        <dbReference type="EMBL" id="MBB6332208.1"/>
    </source>
</evidence>
<keyword evidence="1" id="KW-1133">Transmembrane helix</keyword>
<organism evidence="2 3">
    <name type="scientific">Chryseobacterium sediminis</name>
    <dbReference type="NCBI Taxonomy" id="1679494"/>
    <lineage>
        <taxon>Bacteria</taxon>
        <taxon>Pseudomonadati</taxon>
        <taxon>Bacteroidota</taxon>
        <taxon>Flavobacteriia</taxon>
        <taxon>Flavobacteriales</taxon>
        <taxon>Weeksellaceae</taxon>
        <taxon>Chryseobacterium group</taxon>
        <taxon>Chryseobacterium</taxon>
    </lineage>
</organism>
<gene>
    <name evidence="2" type="ORF">HNP24_003200</name>
</gene>
<keyword evidence="3" id="KW-1185">Reference proteome</keyword>
<protein>
    <submittedName>
        <fullName evidence="2">Uncharacterized protein</fullName>
    </submittedName>
</protein>
<evidence type="ECO:0000313" key="3">
    <source>
        <dbReference type="Proteomes" id="UP000587367"/>
    </source>
</evidence>